<dbReference type="Proteomes" id="UP000317982">
    <property type="component" value="Unassembled WGS sequence"/>
</dbReference>
<dbReference type="InParanoid" id="A0A545AY14"/>
<protein>
    <recommendedName>
        <fullName evidence="4">Restriction endonuclease type IV Mrr domain-containing protein</fullName>
    </recommendedName>
</protein>
<gene>
    <name evidence="2" type="ORF">FL583_06850</name>
</gene>
<reference evidence="2 3" key="1">
    <citation type="submission" date="2019-07" db="EMBL/GenBank/DDBJ databases">
        <title>Cryptosporangium phraense sp. nov., isolated from plant litter.</title>
        <authorList>
            <person name="Suriyachadkun C."/>
        </authorList>
    </citation>
    <scope>NUCLEOTIDE SEQUENCE [LARGE SCALE GENOMIC DNA]</scope>
    <source>
        <strain evidence="2 3">A-T 5661</strain>
    </source>
</reference>
<feature type="region of interest" description="Disordered" evidence="1">
    <location>
        <begin position="1"/>
        <end position="28"/>
    </location>
</feature>
<dbReference type="RefSeq" id="WP_142703595.1">
    <property type="nucleotide sequence ID" value="NZ_VIRS01000003.1"/>
</dbReference>
<dbReference type="EMBL" id="VIRS01000003">
    <property type="protein sequence ID" value="TQS46188.1"/>
    <property type="molecule type" value="Genomic_DNA"/>
</dbReference>
<keyword evidence="3" id="KW-1185">Reference proteome</keyword>
<accession>A0A545AY14</accession>
<feature type="compositionally biased region" description="Polar residues" evidence="1">
    <location>
        <begin position="15"/>
        <end position="28"/>
    </location>
</feature>
<dbReference type="AlphaFoldDB" id="A0A545AY14"/>
<evidence type="ECO:0008006" key="4">
    <source>
        <dbReference type="Google" id="ProtNLM"/>
    </source>
</evidence>
<evidence type="ECO:0000256" key="1">
    <source>
        <dbReference type="SAM" id="MobiDB-lite"/>
    </source>
</evidence>
<feature type="region of interest" description="Disordered" evidence="1">
    <location>
        <begin position="418"/>
        <end position="439"/>
    </location>
</feature>
<proteinExistence type="predicted"/>
<dbReference type="OrthoDB" id="2015788at2"/>
<sequence>MSEIEGDAAERHDPQITSPRPWSERSNTVGILPGGTTFQVDCLVQILGQLPAARESNLLITTAMGEAIETSADELCRRQLSPMGIVVRIGEAWHPTAFSRQWFINTSNGSALAVHLHNQCKFIGELLNEVGDNTTQADLLRAARSKYVLSWEKQDPIRRRLAWLRSLGMVEIWGRKIVLTESGSTLLAKLTLATSEEAAGQSMSDPKANSAVQKASTVVLERLLAITPSSLINRKEPIGYIPRGANRSASGSVATRLTALEGLRKAVGLIDVGATVDEFRDSADRELGVGAGSFNSMLHSLRHLDFIELIAYNKYGPTELAYACLAVGREADLIRFLHSKFAFIGELLEASRDLVSTSQLLAIARSRYQFSGENSEIRTRVALLADCGFLERFDKSRSRLTALGEELLSELPLQESSLVPTSSNGAAADDPESEERDPSMVATEDILNRLQTFGTIGSRDKEFEIAVRDAFEMLGLRAKHISGQSDTDVLVTADLPADSRYSAIIEVKSTSQGSVPEGQINFEAIKRHRKRNAASYAAVVGVKFPKSVMESAASNGMAVITIEDLSSLLQEHSRTPLTLHQLRNAFDPSLTNLSGLQESADSLKNDLALTAAIISVLQSEATEDDPEARGSASPANLRFALRSTDLPFRPTSEQIVAKLNLLTHPTISAAREVRGENREILYAIADDPRNIARRLRALADQIEVFASREDD</sequence>
<evidence type="ECO:0000313" key="2">
    <source>
        <dbReference type="EMBL" id="TQS46188.1"/>
    </source>
</evidence>
<name>A0A545AY14_9ACTN</name>
<comment type="caution">
    <text evidence="2">The sequence shown here is derived from an EMBL/GenBank/DDBJ whole genome shotgun (WGS) entry which is preliminary data.</text>
</comment>
<organism evidence="2 3">
    <name type="scientific">Cryptosporangium phraense</name>
    <dbReference type="NCBI Taxonomy" id="2593070"/>
    <lineage>
        <taxon>Bacteria</taxon>
        <taxon>Bacillati</taxon>
        <taxon>Actinomycetota</taxon>
        <taxon>Actinomycetes</taxon>
        <taxon>Cryptosporangiales</taxon>
        <taxon>Cryptosporangiaceae</taxon>
        <taxon>Cryptosporangium</taxon>
    </lineage>
</organism>
<evidence type="ECO:0000313" key="3">
    <source>
        <dbReference type="Proteomes" id="UP000317982"/>
    </source>
</evidence>